<dbReference type="InterPro" id="IPR043148">
    <property type="entry name" value="TagF_C"/>
</dbReference>
<evidence type="ECO:0000313" key="2">
    <source>
        <dbReference type="Proteomes" id="UP000830631"/>
    </source>
</evidence>
<gene>
    <name evidence="1" type="ORF">KV397_10480</name>
</gene>
<name>A0ABY4IZP7_9MICO</name>
<dbReference type="EMBL" id="CP078078">
    <property type="protein sequence ID" value="UPL18149.1"/>
    <property type="molecule type" value="Genomic_DNA"/>
</dbReference>
<accession>A0ABY4IZP7</accession>
<keyword evidence="2" id="KW-1185">Reference proteome</keyword>
<dbReference type="SUPFAM" id="SSF53756">
    <property type="entry name" value="UDP-Glycosyltransferase/glycogen phosphorylase"/>
    <property type="match status" value="1"/>
</dbReference>
<dbReference type="Gene3D" id="3.40.50.12580">
    <property type="match status" value="1"/>
</dbReference>
<proteinExistence type="predicted"/>
<protein>
    <submittedName>
        <fullName evidence="1">Uncharacterized protein</fullName>
    </submittedName>
</protein>
<reference evidence="1 2" key="1">
    <citation type="submission" date="2021-06" db="EMBL/GenBank/DDBJ databases">
        <title>Genome-based taxonomic framework of Microbacterium strains isolated from marine environment, the description of four new species and reclassification of four preexisting species.</title>
        <authorList>
            <person name="Lee S.D."/>
            <person name="Kim S.-M."/>
            <person name="Byeon Y.-S."/>
            <person name="Yang H.L."/>
            <person name="Kim I.S."/>
        </authorList>
    </citation>
    <scope>NUCLEOTIDE SEQUENCE [LARGE SCALE GENOMIC DNA]</scope>
    <source>
        <strain evidence="1 2">KSW4-10</strain>
    </source>
</reference>
<dbReference type="Proteomes" id="UP000830631">
    <property type="component" value="Chromosome"/>
</dbReference>
<organism evidence="1 2">
    <name type="scientific">Microbacterium aurugineum</name>
    <dbReference type="NCBI Taxonomy" id="2851642"/>
    <lineage>
        <taxon>Bacteria</taxon>
        <taxon>Bacillati</taxon>
        <taxon>Actinomycetota</taxon>
        <taxon>Actinomycetes</taxon>
        <taxon>Micrococcales</taxon>
        <taxon>Microbacteriaceae</taxon>
        <taxon>Microbacterium</taxon>
    </lineage>
</organism>
<sequence>MVASGVTTSREGGYERNWLVGDLAEALGPEATLLQWTPPHPGIKPAFPRTRSLDAINARTDLRTYRRELSTETATAIDVLVHRYAALFSGAISAEQERTIAASVRYQERRAPLLQDAFLTVIDRLDPHTVVLEDASYGHRGGLIQAMKKDGRHVAEPQHGWIGPSHAAYNYGSIFRHEGLHSQIPDELLLFGEYWGRSIQHPATLTTIGKPHLQRAMASAPPVADRENIALIASSITDPDATTSLILALRKKLPGWRLRFRPHPSERATLADRYPSLIDVVGVEIDPHDDLYESLADCRAVVGVASTVLFEAASFGCDVLVRRSPFTEYYVGELFGPAYDDARDVEAMAARLRAGNTPVDVESFWASHSLDLVRRWALSTGTAD</sequence>
<dbReference type="RefSeq" id="WP_165875419.1">
    <property type="nucleotide sequence ID" value="NZ_CP078078.1"/>
</dbReference>
<evidence type="ECO:0000313" key="1">
    <source>
        <dbReference type="EMBL" id="UPL18149.1"/>
    </source>
</evidence>